<keyword evidence="1" id="KW-0343">GTPase activation</keyword>
<protein>
    <recommendedName>
        <fullName evidence="3">Rab-GAP TBC domain-containing protein</fullName>
    </recommendedName>
</protein>
<dbReference type="KEGG" id="btab:109041151"/>
<evidence type="ECO:0000259" key="3">
    <source>
        <dbReference type="PROSITE" id="PS50086"/>
    </source>
</evidence>
<feature type="compositionally biased region" description="Polar residues" evidence="2">
    <location>
        <begin position="584"/>
        <end position="595"/>
    </location>
</feature>
<dbReference type="GO" id="GO:0005096">
    <property type="term" value="F:GTPase activator activity"/>
    <property type="evidence" value="ECO:0007669"/>
    <property type="project" value="UniProtKB-KW"/>
</dbReference>
<feature type="domain" description="Rab-GAP TBC" evidence="3">
    <location>
        <begin position="198"/>
        <end position="408"/>
    </location>
</feature>
<dbReference type="GO" id="GO:1901096">
    <property type="term" value="P:regulation of autophagosome maturation"/>
    <property type="evidence" value="ECO:0007669"/>
    <property type="project" value="TreeGrafter"/>
</dbReference>
<keyword evidence="5" id="KW-1185">Reference proteome</keyword>
<name>A0A9P0A126_BEMTA</name>
<dbReference type="Proteomes" id="UP001152759">
    <property type="component" value="Chromosome 1"/>
</dbReference>
<dbReference type="Gene3D" id="1.10.472.80">
    <property type="entry name" value="Ypt/Rab-GAP domain of gyp1p, domain 3"/>
    <property type="match status" value="2"/>
</dbReference>
<sequence>MAGYSYRGDAVRVKAVKFEDSKEVNSKKFCVDPAITTFEVLQSILMKAFEMRGGFTVQYSAKDDFGQETYLCLLSDWDLDAAFLNASEPYLYLRVEAKSENLDSEDWENVDVAEVATQALPAETWVPQRLPGMILNQVEKTFNIVKGAFNLAEEAASPVFSMQPPQPPLTDAEFRQFLDPVGQVVRSRELRSVIYFGGVEPSLRKVVWKHLLNVYPEGMSGKERMDYMKRKANEYFMLRDTWREMLKNGQMVGDLAYVTGMVRKDVLRTDRHHPFYAGSDDNQNIASLFNILTTYALNHPQVSYCQGMSDLASPLLVTMGDEAQAYICFCALMRRLSPNFLLDGITMTQRFQHLTDGLLHYDPAFYNYLKSHQADDLLFCYRWLLLEMKREFAFEDALQMLEVMWSSLPVAFPNEELKLFDKEFRLPSDLPPPSPRENAYTKVCALRRQTSASIPLSLHSVDDGSISRRRAAPFVKQTKKKQFLSMDDFSSTNNGSPPRSQQSSSCGDKNQYFPSPSKINLDFKNKLDLSKSKCKKLFSSLEISGKSDKTKSENAEQTTSGKVIKNLNEFMNFDRSNSLRDQNRTGLKKQNNVETCQRPDSDSSNTDSSPDDFPVETVVRDIKNEAENLDKSVLAMYESHYSSSTDSEDEVSKSPSKSDVFVWENPICRTSSDCLDSDRSYSDLNAATYEKNIQISDKNFQGTWGPPQNEKPVSSSIQISMNGISNAWADAESARMSKKLSGLPAPQEFGGGNPFLMFLCITILCQHRDRIMRANMDYNEVAMHFDKMVRKHNVTKVLNQARTMYEAYLKQFKTQDLGNSLNC</sequence>
<dbReference type="Gene3D" id="1.10.8.270">
    <property type="entry name" value="putative rabgap domain of human tbc1 domain family member 14 like domains"/>
    <property type="match status" value="1"/>
</dbReference>
<reference evidence="4" key="1">
    <citation type="submission" date="2021-12" db="EMBL/GenBank/DDBJ databases">
        <authorList>
            <person name="King R."/>
        </authorList>
    </citation>
    <scope>NUCLEOTIDE SEQUENCE</scope>
</reference>
<gene>
    <name evidence="4" type="ORF">BEMITA_LOCUS744</name>
</gene>
<evidence type="ECO:0000256" key="2">
    <source>
        <dbReference type="SAM" id="MobiDB-lite"/>
    </source>
</evidence>
<dbReference type="PANTHER" id="PTHR22957:SF333">
    <property type="entry name" value="TBC1 DOMAIN FAMILY MEMBER 25"/>
    <property type="match status" value="1"/>
</dbReference>
<evidence type="ECO:0000256" key="1">
    <source>
        <dbReference type="ARBA" id="ARBA00022468"/>
    </source>
</evidence>
<feature type="compositionally biased region" description="Polar residues" evidence="2">
    <location>
        <begin position="488"/>
        <end position="511"/>
    </location>
</feature>
<dbReference type="AlphaFoldDB" id="A0A9P0A126"/>
<feature type="region of interest" description="Disordered" evidence="2">
    <location>
        <begin position="574"/>
        <end position="614"/>
    </location>
</feature>
<dbReference type="SUPFAM" id="SSF47923">
    <property type="entry name" value="Ypt/Rab-GAP domain of gyp1p"/>
    <property type="match status" value="2"/>
</dbReference>
<dbReference type="EMBL" id="OU963862">
    <property type="protein sequence ID" value="CAH0381058.1"/>
    <property type="molecule type" value="Genomic_DNA"/>
</dbReference>
<dbReference type="InterPro" id="IPR035969">
    <property type="entry name" value="Rab-GAP_TBC_sf"/>
</dbReference>
<dbReference type="Pfam" id="PF00566">
    <property type="entry name" value="RabGAP-TBC"/>
    <property type="match status" value="1"/>
</dbReference>
<dbReference type="FunFam" id="1.10.8.270:FF:000041">
    <property type="entry name" value="TBC1 domain family member 25"/>
    <property type="match status" value="1"/>
</dbReference>
<accession>A0A9P0A126</accession>
<organism evidence="4 5">
    <name type="scientific">Bemisia tabaci</name>
    <name type="common">Sweetpotato whitefly</name>
    <name type="synonym">Aleurodes tabaci</name>
    <dbReference type="NCBI Taxonomy" id="7038"/>
    <lineage>
        <taxon>Eukaryota</taxon>
        <taxon>Metazoa</taxon>
        <taxon>Ecdysozoa</taxon>
        <taxon>Arthropoda</taxon>
        <taxon>Hexapoda</taxon>
        <taxon>Insecta</taxon>
        <taxon>Pterygota</taxon>
        <taxon>Neoptera</taxon>
        <taxon>Paraneoptera</taxon>
        <taxon>Hemiptera</taxon>
        <taxon>Sternorrhyncha</taxon>
        <taxon>Aleyrodoidea</taxon>
        <taxon>Aleyrodidae</taxon>
        <taxon>Aleyrodinae</taxon>
        <taxon>Bemisia</taxon>
    </lineage>
</organism>
<feature type="region of interest" description="Disordered" evidence="2">
    <location>
        <begin position="485"/>
        <end position="511"/>
    </location>
</feature>
<dbReference type="InterPro" id="IPR000195">
    <property type="entry name" value="Rab-GAP-TBC_dom"/>
</dbReference>
<proteinExistence type="predicted"/>
<dbReference type="PANTHER" id="PTHR22957">
    <property type="entry name" value="TBC1 DOMAIN FAMILY MEMBER GTPASE-ACTIVATING PROTEIN"/>
    <property type="match status" value="1"/>
</dbReference>
<evidence type="ECO:0000313" key="5">
    <source>
        <dbReference type="Proteomes" id="UP001152759"/>
    </source>
</evidence>
<dbReference type="PROSITE" id="PS50086">
    <property type="entry name" value="TBC_RABGAP"/>
    <property type="match status" value="1"/>
</dbReference>
<evidence type="ECO:0000313" key="4">
    <source>
        <dbReference type="EMBL" id="CAH0381058.1"/>
    </source>
</evidence>
<dbReference type="GO" id="GO:0005776">
    <property type="term" value="C:autophagosome"/>
    <property type="evidence" value="ECO:0007669"/>
    <property type="project" value="TreeGrafter"/>
</dbReference>
<dbReference type="SMART" id="SM00164">
    <property type="entry name" value="TBC"/>
    <property type="match status" value="1"/>
</dbReference>